<gene>
    <name evidence="1" type="ORF">M9H77_09668</name>
</gene>
<reference evidence="2" key="1">
    <citation type="journal article" date="2023" name="Nat. Plants">
        <title>Single-cell RNA sequencing provides a high-resolution roadmap for understanding the multicellular compartmentation of specialized metabolism.</title>
        <authorList>
            <person name="Sun S."/>
            <person name="Shen X."/>
            <person name="Li Y."/>
            <person name="Li Y."/>
            <person name="Wang S."/>
            <person name="Li R."/>
            <person name="Zhang H."/>
            <person name="Shen G."/>
            <person name="Guo B."/>
            <person name="Wei J."/>
            <person name="Xu J."/>
            <person name="St-Pierre B."/>
            <person name="Chen S."/>
            <person name="Sun C."/>
        </authorList>
    </citation>
    <scope>NUCLEOTIDE SEQUENCE [LARGE SCALE GENOMIC DNA]</scope>
</reference>
<evidence type="ECO:0000313" key="2">
    <source>
        <dbReference type="Proteomes" id="UP001060085"/>
    </source>
</evidence>
<accession>A0ACC0C1U8</accession>
<sequence length="146" mass="16863">MRDGAVEELKSTQRFSKSRHLEELHKHQSRDKKGQYVDFHSKEFWARQKAKEEATATGAPLPNDLQLITTISDGLDRGWLCGVGLEAAHLRAESSQVAARLPRYCLEAEQRLMRWVEAAVSNVYAAFDEHMRRFAEQKHLPYTRCH</sequence>
<name>A0ACC0C1U8_CATRO</name>
<proteinExistence type="predicted"/>
<keyword evidence="2" id="KW-1185">Reference proteome</keyword>
<organism evidence="1 2">
    <name type="scientific">Catharanthus roseus</name>
    <name type="common">Madagascar periwinkle</name>
    <name type="synonym">Vinca rosea</name>
    <dbReference type="NCBI Taxonomy" id="4058"/>
    <lineage>
        <taxon>Eukaryota</taxon>
        <taxon>Viridiplantae</taxon>
        <taxon>Streptophyta</taxon>
        <taxon>Embryophyta</taxon>
        <taxon>Tracheophyta</taxon>
        <taxon>Spermatophyta</taxon>
        <taxon>Magnoliopsida</taxon>
        <taxon>eudicotyledons</taxon>
        <taxon>Gunneridae</taxon>
        <taxon>Pentapetalae</taxon>
        <taxon>asterids</taxon>
        <taxon>lamiids</taxon>
        <taxon>Gentianales</taxon>
        <taxon>Apocynaceae</taxon>
        <taxon>Rauvolfioideae</taxon>
        <taxon>Vinceae</taxon>
        <taxon>Catharanthinae</taxon>
        <taxon>Catharanthus</taxon>
    </lineage>
</organism>
<evidence type="ECO:0000313" key="1">
    <source>
        <dbReference type="EMBL" id="KAI5678718.1"/>
    </source>
</evidence>
<dbReference type="Proteomes" id="UP001060085">
    <property type="component" value="Linkage Group LG02"/>
</dbReference>
<dbReference type="EMBL" id="CM044702">
    <property type="protein sequence ID" value="KAI5678718.1"/>
    <property type="molecule type" value="Genomic_DNA"/>
</dbReference>
<comment type="caution">
    <text evidence="1">The sequence shown here is derived from an EMBL/GenBank/DDBJ whole genome shotgun (WGS) entry which is preliminary data.</text>
</comment>
<protein>
    <submittedName>
        <fullName evidence="1">Uncharacterized protein</fullName>
    </submittedName>
</protein>